<feature type="compositionally biased region" description="Polar residues" evidence="1">
    <location>
        <begin position="539"/>
        <end position="548"/>
    </location>
</feature>
<dbReference type="GO" id="GO:1905762">
    <property type="term" value="F:CCR4-NOT complex binding"/>
    <property type="evidence" value="ECO:0007669"/>
    <property type="project" value="TreeGrafter"/>
</dbReference>
<dbReference type="CDD" id="cd10910">
    <property type="entry name" value="PIN_limkain_b1_N_like"/>
    <property type="match status" value="1"/>
</dbReference>
<accession>A0A9P6JV15</accession>
<feature type="compositionally biased region" description="Polar residues" evidence="1">
    <location>
        <begin position="670"/>
        <end position="692"/>
    </location>
</feature>
<protein>
    <submittedName>
        <fullName evidence="3">NYN domain-containing protein</fullName>
    </submittedName>
</protein>
<evidence type="ECO:0000313" key="3">
    <source>
        <dbReference type="EMBL" id="KAF9533389.1"/>
    </source>
</evidence>
<feature type="region of interest" description="Disordered" evidence="1">
    <location>
        <begin position="229"/>
        <end position="251"/>
    </location>
</feature>
<evidence type="ECO:0000259" key="2">
    <source>
        <dbReference type="Pfam" id="PF01936"/>
    </source>
</evidence>
<feature type="compositionally biased region" description="Low complexity" evidence="1">
    <location>
        <begin position="505"/>
        <end position="515"/>
    </location>
</feature>
<keyword evidence="4" id="KW-1185">Reference proteome</keyword>
<sequence length="781" mass="83165">MNRPDDVAIFWDYENCPVPSSSSGCAIANSITSLSRPFGSVKLFRAYLEIADQLPLSRSVGLRSELQSSGVSLIDCPHNGRKEVADKMIIVDMLAFAIDNPAPCTIVVISGDRDYAYALSVLKLRCYRMVLVTLPNAHTTLTAQASLCFDWSASVVNASVTPNNAVHPGPSSRYPIRHSHSQQPSLEPLSPPEYACQPPNLLPSTSPVGPEETPNITNFLQNRTHHRLSVSQTLPGGRSSSQPRAPERGIDNNATVTAIDSSRPPLAVPVATSPAPPLVADDASLAEVSNPLSYFRKEGRSGSTPGLLLSPNTVSLSTGVDLRNHDSVPTDGPVPESGSPGPSVHTVKLVEEVDEQHPTGTADVEDSDGDTDSSSGTTFIERPVSAPSTLPSLPQFATAPDATPVWLNGAQWEVDTPTNENTASFDNDSTPPSLQDVSSPLPVSPVKPRVIRSAGLPAFSFAAMARLQAVDLNKIEDAGLEPDIMPVISPKMIEPNRLSSLISVTNTTSTSPSSSAHYLTAPQTPQDKNVQLPDPNRTACPSPSSSTFPLPQTRIIPSEFVTLVQCLQMRIAHGHYRPLLTEVALQSAEVWAAASKTGSVGFGQNVNLAVKAGIIEMGGTERQPWISLKPEWHDAEPVLDSPDASNTPTASPSSSNPDPLRDGIDDGNKLDNSVSQDSAAEDLNSTQPNKTATLEPVVLEKDAEVPTPKKEQEAATIAIEHIALPSFGPQTSLDAIHPPIQAIEQPNPSAPDEPANITTDKSKPHKSSHRLYSPQSSRLGR</sequence>
<feature type="compositionally biased region" description="Low complexity" evidence="1">
    <location>
        <begin position="431"/>
        <end position="443"/>
    </location>
</feature>
<feature type="compositionally biased region" description="Low complexity" evidence="1">
    <location>
        <begin position="333"/>
        <end position="344"/>
    </location>
</feature>
<evidence type="ECO:0000313" key="4">
    <source>
        <dbReference type="Proteomes" id="UP000807306"/>
    </source>
</evidence>
<dbReference type="Gene3D" id="3.40.50.1010">
    <property type="entry name" value="5'-nuclease"/>
    <property type="match status" value="1"/>
</dbReference>
<comment type="caution">
    <text evidence="3">The sequence shown here is derived from an EMBL/GenBank/DDBJ whole genome shotgun (WGS) entry which is preliminary data.</text>
</comment>
<feature type="compositionally biased region" description="Polar residues" evidence="1">
    <location>
        <begin position="416"/>
        <end position="430"/>
    </location>
</feature>
<dbReference type="GO" id="GO:0010468">
    <property type="term" value="P:regulation of gene expression"/>
    <property type="evidence" value="ECO:0007669"/>
    <property type="project" value="InterPro"/>
</dbReference>
<feature type="region of interest" description="Disordered" evidence="1">
    <location>
        <begin position="164"/>
        <end position="216"/>
    </location>
</feature>
<feature type="region of interest" description="Disordered" evidence="1">
    <location>
        <begin position="729"/>
        <end position="781"/>
    </location>
</feature>
<feature type="domain" description="NYN" evidence="2">
    <location>
        <begin position="7"/>
        <end position="143"/>
    </location>
</feature>
<dbReference type="Proteomes" id="UP000807306">
    <property type="component" value="Unassembled WGS sequence"/>
</dbReference>
<dbReference type="OrthoDB" id="549353at2759"/>
<organism evidence="3 4">
    <name type="scientific">Crepidotus variabilis</name>
    <dbReference type="NCBI Taxonomy" id="179855"/>
    <lineage>
        <taxon>Eukaryota</taxon>
        <taxon>Fungi</taxon>
        <taxon>Dikarya</taxon>
        <taxon>Basidiomycota</taxon>
        <taxon>Agaricomycotina</taxon>
        <taxon>Agaricomycetes</taxon>
        <taxon>Agaricomycetidae</taxon>
        <taxon>Agaricales</taxon>
        <taxon>Agaricineae</taxon>
        <taxon>Crepidotaceae</taxon>
        <taxon>Crepidotus</taxon>
    </lineage>
</organism>
<feature type="region of interest" description="Disordered" evidence="1">
    <location>
        <begin position="505"/>
        <end position="548"/>
    </location>
</feature>
<dbReference type="Pfam" id="PF01936">
    <property type="entry name" value="NYN"/>
    <property type="match status" value="1"/>
</dbReference>
<gene>
    <name evidence="3" type="ORF">CPB83DRAFT_471634</name>
</gene>
<evidence type="ECO:0000256" key="1">
    <source>
        <dbReference type="SAM" id="MobiDB-lite"/>
    </source>
</evidence>
<feature type="compositionally biased region" description="Polar residues" evidence="1">
    <location>
        <begin position="229"/>
        <end position="243"/>
    </location>
</feature>
<dbReference type="AlphaFoldDB" id="A0A9P6JV15"/>
<feature type="compositionally biased region" description="Basic and acidic residues" evidence="1">
    <location>
        <begin position="659"/>
        <end position="669"/>
    </location>
</feature>
<proteinExistence type="predicted"/>
<dbReference type="EMBL" id="MU157828">
    <property type="protein sequence ID" value="KAF9533389.1"/>
    <property type="molecule type" value="Genomic_DNA"/>
</dbReference>
<dbReference type="InterPro" id="IPR021139">
    <property type="entry name" value="NYN"/>
</dbReference>
<reference evidence="3" key="1">
    <citation type="submission" date="2020-11" db="EMBL/GenBank/DDBJ databases">
        <authorList>
            <consortium name="DOE Joint Genome Institute"/>
            <person name="Ahrendt S."/>
            <person name="Riley R."/>
            <person name="Andreopoulos W."/>
            <person name="Labutti K."/>
            <person name="Pangilinan J."/>
            <person name="Ruiz-Duenas F.J."/>
            <person name="Barrasa J.M."/>
            <person name="Sanchez-Garcia M."/>
            <person name="Camarero S."/>
            <person name="Miyauchi S."/>
            <person name="Serrano A."/>
            <person name="Linde D."/>
            <person name="Babiker R."/>
            <person name="Drula E."/>
            <person name="Ayuso-Fernandez I."/>
            <person name="Pacheco R."/>
            <person name="Padilla G."/>
            <person name="Ferreira P."/>
            <person name="Barriuso J."/>
            <person name="Kellner H."/>
            <person name="Castanera R."/>
            <person name="Alfaro M."/>
            <person name="Ramirez L."/>
            <person name="Pisabarro A.G."/>
            <person name="Kuo A."/>
            <person name="Tritt A."/>
            <person name="Lipzen A."/>
            <person name="He G."/>
            <person name="Yan M."/>
            <person name="Ng V."/>
            <person name="Cullen D."/>
            <person name="Martin F."/>
            <person name="Rosso M.-N."/>
            <person name="Henrissat B."/>
            <person name="Hibbett D."/>
            <person name="Martinez A.T."/>
            <person name="Grigoriev I.V."/>
        </authorList>
    </citation>
    <scope>NUCLEOTIDE SEQUENCE</scope>
    <source>
        <strain evidence="3">CBS 506.95</strain>
    </source>
</reference>
<feature type="compositionally biased region" description="Low complexity" evidence="1">
    <location>
        <begin position="641"/>
        <end position="658"/>
    </location>
</feature>
<feature type="region of interest" description="Disordered" evidence="1">
    <location>
        <begin position="416"/>
        <end position="443"/>
    </location>
</feature>
<dbReference type="PANTHER" id="PTHR14379">
    <property type="entry name" value="LIMKAIN B LKAP"/>
    <property type="match status" value="1"/>
</dbReference>
<name>A0A9P6JV15_9AGAR</name>
<dbReference type="GO" id="GO:0004540">
    <property type="term" value="F:RNA nuclease activity"/>
    <property type="evidence" value="ECO:0007669"/>
    <property type="project" value="InterPro"/>
</dbReference>
<feature type="compositionally biased region" description="Basic and acidic residues" evidence="1">
    <location>
        <begin position="348"/>
        <end position="357"/>
    </location>
</feature>
<dbReference type="PROSITE" id="PS51257">
    <property type="entry name" value="PROKAR_LIPOPROTEIN"/>
    <property type="match status" value="1"/>
</dbReference>
<dbReference type="InterPro" id="IPR024768">
    <property type="entry name" value="Marf1"/>
</dbReference>
<feature type="region of interest" description="Disordered" evidence="1">
    <location>
        <begin position="635"/>
        <end position="698"/>
    </location>
</feature>
<dbReference type="GO" id="GO:0005777">
    <property type="term" value="C:peroxisome"/>
    <property type="evidence" value="ECO:0007669"/>
    <property type="project" value="InterPro"/>
</dbReference>
<feature type="region of interest" description="Disordered" evidence="1">
    <location>
        <begin position="318"/>
        <end position="397"/>
    </location>
</feature>
<dbReference type="PANTHER" id="PTHR14379:SF3">
    <property type="entry name" value="MEIOSIS REGULATOR AND MRNA STABILITY FACTOR 1"/>
    <property type="match status" value="1"/>
</dbReference>